<evidence type="ECO:0000313" key="4">
    <source>
        <dbReference type="Proteomes" id="UP000544122"/>
    </source>
</evidence>
<reference evidence="3 4" key="1">
    <citation type="submission" date="2020-03" db="EMBL/GenBank/DDBJ databases">
        <title>Bradyrhizobium diversity isolated from nodules of Indigofera sp.</title>
        <authorList>
            <person name="Klepa M."/>
            <person name="Helene L."/>
            <person name="Hungria M."/>
        </authorList>
    </citation>
    <scope>NUCLEOTIDE SEQUENCE [LARGE SCALE GENOMIC DNA]</scope>
    <source>
        <strain evidence="3 4">WSM 1791</strain>
    </source>
</reference>
<name>A0A7Y4GM29_9BRAD</name>
<evidence type="ECO:0000256" key="1">
    <source>
        <dbReference type="SAM" id="MobiDB-lite"/>
    </source>
</evidence>
<dbReference type="SUPFAM" id="SSF109604">
    <property type="entry name" value="HD-domain/PDEase-like"/>
    <property type="match status" value="1"/>
</dbReference>
<organism evidence="3 4">
    <name type="scientific">Bradyrhizobium australiense</name>
    <dbReference type="NCBI Taxonomy" id="2721161"/>
    <lineage>
        <taxon>Bacteria</taxon>
        <taxon>Pseudomonadati</taxon>
        <taxon>Pseudomonadota</taxon>
        <taxon>Alphaproteobacteria</taxon>
        <taxon>Hyphomicrobiales</taxon>
        <taxon>Nitrobacteraceae</taxon>
        <taxon>Bradyrhizobium</taxon>
    </lineage>
</organism>
<dbReference type="Gene3D" id="1.10.3210.10">
    <property type="entry name" value="Hypothetical protein af1432"/>
    <property type="match status" value="1"/>
</dbReference>
<dbReference type="InterPro" id="IPR006674">
    <property type="entry name" value="HD_domain"/>
</dbReference>
<comment type="caution">
    <text evidence="3">The sequence shown here is derived from an EMBL/GenBank/DDBJ whole genome shotgun (WGS) entry which is preliminary data.</text>
</comment>
<keyword evidence="4" id="KW-1185">Reference proteome</keyword>
<dbReference type="AlphaFoldDB" id="A0A7Y4GM29"/>
<gene>
    <name evidence="3" type="ORF">HCN58_00300</name>
</gene>
<dbReference type="InterPro" id="IPR003607">
    <property type="entry name" value="HD/PDEase_dom"/>
</dbReference>
<protein>
    <submittedName>
        <fullName evidence="3">HD domain-containing protein</fullName>
    </submittedName>
</protein>
<feature type="domain" description="HD" evidence="2">
    <location>
        <begin position="77"/>
        <end position="188"/>
    </location>
</feature>
<accession>A0A7Y4GM29</accession>
<dbReference type="Pfam" id="PF01966">
    <property type="entry name" value="HD"/>
    <property type="match status" value="1"/>
</dbReference>
<dbReference type="InterPro" id="IPR006675">
    <property type="entry name" value="HDIG_dom"/>
</dbReference>
<evidence type="ECO:0000259" key="2">
    <source>
        <dbReference type="Pfam" id="PF01966"/>
    </source>
</evidence>
<feature type="compositionally biased region" description="Basic and acidic residues" evidence="1">
    <location>
        <begin position="220"/>
        <end position="238"/>
    </location>
</feature>
<feature type="region of interest" description="Disordered" evidence="1">
    <location>
        <begin position="216"/>
        <end position="238"/>
    </location>
</feature>
<proteinExistence type="predicted"/>
<dbReference type="EMBL" id="JAAVLX010000001">
    <property type="protein sequence ID" value="NOJ38077.1"/>
    <property type="molecule type" value="Genomic_DNA"/>
</dbReference>
<dbReference type="Proteomes" id="UP000544122">
    <property type="component" value="Unassembled WGS sequence"/>
</dbReference>
<dbReference type="NCBIfam" id="TIGR00277">
    <property type="entry name" value="HDIG"/>
    <property type="match status" value="1"/>
</dbReference>
<dbReference type="RefSeq" id="WP_235983321.1">
    <property type="nucleotide sequence ID" value="NZ_JAAVLX010000001.1"/>
</dbReference>
<sequence length="238" mass="26359">MYFLDRRLPRPVTDALRATVLEDLPELAQIHDEELRHKAVEAWAYALAETDFPRVTAIPGEAMPGVFALKRGSQAVHLRSVARISIAIADEFAQEFPEAIVDHDIVLAGALLHDVGKAWEFDPANRRRWEADKSQAGSPALRHPVYGAHVCIAVGLPEEIAHIALGHSYEGDLMQRSLECLIVHRADHMWWSIAGGFGLLKAETAGLLESRKITPRALRTAKDRERQDDNGERADAAG</sequence>
<evidence type="ECO:0000313" key="3">
    <source>
        <dbReference type="EMBL" id="NOJ38077.1"/>
    </source>
</evidence>
<dbReference type="CDD" id="cd00077">
    <property type="entry name" value="HDc"/>
    <property type="match status" value="1"/>
</dbReference>